<evidence type="ECO:0000313" key="3">
    <source>
        <dbReference type="EMBL" id="ABI64346.1"/>
    </source>
</evidence>
<dbReference type="OrthoDB" id="7618819at2"/>
<feature type="domain" description="Response regulatory" evidence="2">
    <location>
        <begin position="7"/>
        <end position="130"/>
    </location>
</feature>
<gene>
    <name evidence="3" type="ordered locus">Mmar10_0050</name>
</gene>
<dbReference type="Gene3D" id="3.40.50.2300">
    <property type="match status" value="1"/>
</dbReference>
<evidence type="ECO:0000256" key="1">
    <source>
        <dbReference type="PROSITE-ProRule" id="PRU00169"/>
    </source>
</evidence>
<dbReference type="Proteomes" id="UP000001964">
    <property type="component" value="Chromosome"/>
</dbReference>
<organism evidence="3 4">
    <name type="scientific">Maricaulis maris (strain MCS10)</name>
    <name type="common">Caulobacter maris</name>
    <dbReference type="NCBI Taxonomy" id="394221"/>
    <lineage>
        <taxon>Bacteria</taxon>
        <taxon>Pseudomonadati</taxon>
        <taxon>Pseudomonadota</taxon>
        <taxon>Alphaproteobacteria</taxon>
        <taxon>Maricaulales</taxon>
        <taxon>Maricaulaceae</taxon>
        <taxon>Maricaulis</taxon>
    </lineage>
</organism>
<dbReference type="AlphaFoldDB" id="Q0ATP1"/>
<dbReference type="eggNOG" id="COG0784">
    <property type="taxonomic scope" value="Bacteria"/>
</dbReference>
<proteinExistence type="predicted"/>
<dbReference type="RefSeq" id="WP_011641993.1">
    <property type="nucleotide sequence ID" value="NC_008347.1"/>
</dbReference>
<dbReference type="GO" id="GO:0000160">
    <property type="term" value="P:phosphorelay signal transduction system"/>
    <property type="evidence" value="ECO:0007669"/>
    <property type="project" value="InterPro"/>
</dbReference>
<dbReference type="EMBL" id="CP000449">
    <property type="protein sequence ID" value="ABI64346.1"/>
    <property type="molecule type" value="Genomic_DNA"/>
</dbReference>
<dbReference type="STRING" id="394221.Mmar10_0050"/>
<dbReference type="SUPFAM" id="SSF52172">
    <property type="entry name" value="CheY-like"/>
    <property type="match status" value="1"/>
</dbReference>
<dbReference type="PROSITE" id="PS50110">
    <property type="entry name" value="RESPONSE_REGULATORY"/>
    <property type="match status" value="1"/>
</dbReference>
<keyword evidence="4" id="KW-1185">Reference proteome</keyword>
<evidence type="ECO:0000259" key="2">
    <source>
        <dbReference type="PROSITE" id="PS50110"/>
    </source>
</evidence>
<dbReference type="InterPro" id="IPR001789">
    <property type="entry name" value="Sig_transdc_resp-reg_receiver"/>
</dbReference>
<feature type="modified residue" description="4-aspartylphosphate" evidence="1">
    <location>
        <position position="59"/>
    </location>
</feature>
<evidence type="ECO:0000313" key="4">
    <source>
        <dbReference type="Proteomes" id="UP000001964"/>
    </source>
</evidence>
<keyword evidence="1" id="KW-0597">Phosphoprotein</keyword>
<name>Q0ATP1_MARMM</name>
<reference evidence="3 4" key="1">
    <citation type="submission" date="2006-08" db="EMBL/GenBank/DDBJ databases">
        <title>Complete sequence of Maricaulis maris MCS10.</title>
        <authorList>
            <consortium name="US DOE Joint Genome Institute"/>
            <person name="Copeland A."/>
            <person name="Lucas S."/>
            <person name="Lapidus A."/>
            <person name="Barry K."/>
            <person name="Detter J.C."/>
            <person name="Glavina del Rio T."/>
            <person name="Hammon N."/>
            <person name="Israni S."/>
            <person name="Dalin E."/>
            <person name="Tice H."/>
            <person name="Pitluck S."/>
            <person name="Saunders E."/>
            <person name="Brettin T."/>
            <person name="Bruce D."/>
            <person name="Han C."/>
            <person name="Tapia R."/>
            <person name="Gilna P."/>
            <person name="Schmutz J."/>
            <person name="Larimer F."/>
            <person name="Land M."/>
            <person name="Hauser L."/>
            <person name="Kyrpides N."/>
            <person name="Mikhailova N."/>
            <person name="Viollier P."/>
            <person name="Stephens C."/>
            <person name="Richardson P."/>
        </authorList>
    </citation>
    <scope>NUCLEOTIDE SEQUENCE [LARGE SCALE GENOMIC DNA]</scope>
    <source>
        <strain evidence="3 4">MCS10</strain>
    </source>
</reference>
<dbReference type="KEGG" id="mmr:Mmar10_0050"/>
<dbReference type="HOGENOM" id="CLU_1852801_0_0_5"/>
<dbReference type="InterPro" id="IPR011006">
    <property type="entry name" value="CheY-like_superfamily"/>
</dbReference>
<protein>
    <submittedName>
        <fullName evidence="3">Response regulator receiver protein</fullName>
    </submittedName>
</protein>
<sequence length="138" mass="15179">MNNQPLHVLHVEDDFADAMLVQHAVCEAGDLDISFEVARTLKDAKRCLARGQYDLILLDLRLPDSVHPTDTLETAQSCAGDTPLMILSGSMTIDADHLPDSISRMDKNASFRSKKGEIPTHLAHMLREAAESADIQTI</sequence>
<accession>Q0ATP1</accession>